<dbReference type="InterPro" id="IPR027417">
    <property type="entry name" value="P-loop_NTPase"/>
</dbReference>
<keyword evidence="7" id="KW-1185">Reference proteome</keyword>
<dbReference type="AlphaFoldDB" id="A0A8J2RBF0"/>
<dbReference type="SUPFAM" id="SSF52540">
    <property type="entry name" value="P-loop containing nucleoside triphosphate hydrolases"/>
    <property type="match status" value="1"/>
</dbReference>
<evidence type="ECO:0000256" key="2">
    <source>
        <dbReference type="ARBA" id="ARBA00022741"/>
    </source>
</evidence>
<comment type="caution">
    <text evidence="6">The sequence shown here is derived from an EMBL/GenBank/DDBJ whole genome shotgun (WGS) entry which is preliminary data.</text>
</comment>
<dbReference type="EMBL" id="CAKKLH010000021">
    <property type="protein sequence ID" value="CAH0099563.1"/>
    <property type="molecule type" value="Genomic_DNA"/>
</dbReference>
<dbReference type="GO" id="GO:0005525">
    <property type="term" value="F:GTP binding"/>
    <property type="evidence" value="ECO:0007669"/>
    <property type="project" value="UniProtKB-KW"/>
</dbReference>
<evidence type="ECO:0000256" key="1">
    <source>
        <dbReference type="ARBA" id="ARBA00006270"/>
    </source>
</evidence>
<dbReference type="GO" id="GO:0005929">
    <property type="term" value="C:cilium"/>
    <property type="evidence" value="ECO:0007669"/>
    <property type="project" value="UniProtKB-ARBA"/>
</dbReference>
<protein>
    <recommendedName>
        <fullName evidence="4">Intraflagellar transport protein 22 homolog</fullName>
    </recommendedName>
    <alternativeName>
        <fullName evidence="5">Rab-like protein 5</fullName>
    </alternativeName>
</protein>
<gene>
    <name evidence="6" type="ORF">DGAL_LOCUS1708</name>
</gene>
<evidence type="ECO:0000256" key="5">
    <source>
        <dbReference type="ARBA" id="ARBA00041562"/>
    </source>
</evidence>
<organism evidence="6 7">
    <name type="scientific">Daphnia galeata</name>
    <dbReference type="NCBI Taxonomy" id="27404"/>
    <lineage>
        <taxon>Eukaryota</taxon>
        <taxon>Metazoa</taxon>
        <taxon>Ecdysozoa</taxon>
        <taxon>Arthropoda</taxon>
        <taxon>Crustacea</taxon>
        <taxon>Branchiopoda</taxon>
        <taxon>Diplostraca</taxon>
        <taxon>Cladocera</taxon>
        <taxon>Anomopoda</taxon>
        <taxon>Daphniidae</taxon>
        <taxon>Daphnia</taxon>
    </lineage>
</organism>
<sequence>MANNPAKVLLLGPAKSGKTTLANFLSDAKDAIGQYRPTVGCRILEFQMETLQPAHQHSSSRTSNNNINNSEIQLWDCSADRNVSNCLPALASDAAGVLLVYDITADDHTTELEELFNVWNNYLELSPSRYLVVARKWGDGQPNRKRTIKMGSLARLSRVEWDIDSDSHRVHNEFGSFMSSVLLDMRRKREEEEITILKE</sequence>
<accession>A0A8J2RBF0</accession>
<evidence type="ECO:0000313" key="7">
    <source>
        <dbReference type="Proteomes" id="UP000789390"/>
    </source>
</evidence>
<dbReference type="PANTHER" id="PTHR24073">
    <property type="entry name" value="DRAB5-RELATED"/>
    <property type="match status" value="1"/>
</dbReference>
<keyword evidence="2" id="KW-0547">Nucleotide-binding</keyword>
<evidence type="ECO:0000256" key="3">
    <source>
        <dbReference type="ARBA" id="ARBA00023134"/>
    </source>
</evidence>
<comment type="similarity">
    <text evidence="1">Belongs to the small GTPase superfamily. Rab family.</text>
</comment>
<dbReference type="Pfam" id="PF08477">
    <property type="entry name" value="Roc"/>
    <property type="match status" value="1"/>
</dbReference>
<name>A0A8J2RBF0_9CRUS</name>
<evidence type="ECO:0000313" key="6">
    <source>
        <dbReference type="EMBL" id="CAH0099563.1"/>
    </source>
</evidence>
<dbReference type="FunFam" id="3.40.50.300:FF:001100">
    <property type="entry name" value="intraflagellar transport protein 22 homolog"/>
    <property type="match status" value="1"/>
</dbReference>
<keyword evidence="3" id="KW-0342">GTP-binding</keyword>
<dbReference type="Proteomes" id="UP000789390">
    <property type="component" value="Unassembled WGS sequence"/>
</dbReference>
<evidence type="ECO:0000256" key="4">
    <source>
        <dbReference type="ARBA" id="ARBA00040799"/>
    </source>
</evidence>
<dbReference type="Gene3D" id="3.40.50.300">
    <property type="entry name" value="P-loop containing nucleotide triphosphate hydrolases"/>
    <property type="match status" value="1"/>
</dbReference>
<dbReference type="GO" id="GO:0030990">
    <property type="term" value="C:intraciliary transport particle"/>
    <property type="evidence" value="ECO:0007669"/>
    <property type="project" value="UniProtKB-ARBA"/>
</dbReference>
<proteinExistence type="inferred from homology"/>
<reference evidence="6" key="1">
    <citation type="submission" date="2021-11" db="EMBL/GenBank/DDBJ databases">
        <authorList>
            <person name="Schell T."/>
        </authorList>
    </citation>
    <scope>NUCLEOTIDE SEQUENCE</scope>
    <source>
        <strain evidence="6">M5</strain>
    </source>
</reference>
<dbReference type="OrthoDB" id="275177at2759"/>